<keyword evidence="3" id="KW-1003">Cell membrane</keyword>
<evidence type="ECO:0000313" key="9">
    <source>
        <dbReference type="EMBL" id="KAK9800334.1"/>
    </source>
</evidence>
<evidence type="ECO:0000256" key="4">
    <source>
        <dbReference type="ARBA" id="ARBA00022692"/>
    </source>
</evidence>
<feature type="transmembrane region" description="Helical" evidence="7">
    <location>
        <begin position="82"/>
        <end position="100"/>
    </location>
</feature>
<evidence type="ECO:0000259" key="8">
    <source>
        <dbReference type="Pfam" id="PF00892"/>
    </source>
</evidence>
<protein>
    <recommendedName>
        <fullName evidence="8">EamA domain-containing protein</fullName>
    </recommendedName>
</protein>
<keyword evidence="4 7" id="KW-0812">Transmembrane</keyword>
<evidence type="ECO:0000256" key="3">
    <source>
        <dbReference type="ARBA" id="ARBA00022475"/>
    </source>
</evidence>
<dbReference type="InterPro" id="IPR037185">
    <property type="entry name" value="EmrE-like"/>
</dbReference>
<gene>
    <name evidence="9" type="ORF">WJX73_004585</name>
</gene>
<dbReference type="EMBL" id="JALJOQ010000082">
    <property type="protein sequence ID" value="KAK9800334.1"/>
    <property type="molecule type" value="Genomic_DNA"/>
</dbReference>
<dbReference type="Proteomes" id="UP001465755">
    <property type="component" value="Unassembled WGS sequence"/>
</dbReference>
<comment type="similarity">
    <text evidence="2">Belongs to the drug/metabolite transporter (DMT) superfamily. Plant drug/metabolite exporter (P-DME) (TC 2.A.7.4) family.</text>
</comment>
<accession>A0AAW1NZZ4</accession>
<feature type="domain" description="EamA" evidence="8">
    <location>
        <begin position="134"/>
        <end position="277"/>
    </location>
</feature>
<dbReference type="GO" id="GO:0005886">
    <property type="term" value="C:plasma membrane"/>
    <property type="evidence" value="ECO:0007669"/>
    <property type="project" value="UniProtKB-SubCell"/>
</dbReference>
<evidence type="ECO:0000256" key="7">
    <source>
        <dbReference type="SAM" id="Phobius"/>
    </source>
</evidence>
<dbReference type="PANTHER" id="PTHR42920">
    <property type="entry name" value="OS03G0707200 PROTEIN-RELATED"/>
    <property type="match status" value="1"/>
</dbReference>
<dbReference type="PANTHER" id="PTHR42920:SF26">
    <property type="entry name" value="OS03G0707200 PROTEIN"/>
    <property type="match status" value="1"/>
</dbReference>
<feature type="transmembrane region" description="Helical" evidence="7">
    <location>
        <begin position="131"/>
        <end position="148"/>
    </location>
</feature>
<evidence type="ECO:0000256" key="5">
    <source>
        <dbReference type="ARBA" id="ARBA00022989"/>
    </source>
</evidence>
<feature type="transmembrane region" description="Helical" evidence="7">
    <location>
        <begin position="237"/>
        <end position="257"/>
    </location>
</feature>
<feature type="domain" description="EamA" evidence="8">
    <location>
        <begin position="5"/>
        <end position="126"/>
    </location>
</feature>
<feature type="transmembrane region" description="Helical" evidence="7">
    <location>
        <begin position="208"/>
        <end position="225"/>
    </location>
</feature>
<organism evidence="9 10">
    <name type="scientific">Symbiochloris irregularis</name>
    <dbReference type="NCBI Taxonomy" id="706552"/>
    <lineage>
        <taxon>Eukaryota</taxon>
        <taxon>Viridiplantae</taxon>
        <taxon>Chlorophyta</taxon>
        <taxon>core chlorophytes</taxon>
        <taxon>Trebouxiophyceae</taxon>
        <taxon>Trebouxiales</taxon>
        <taxon>Trebouxiaceae</taxon>
        <taxon>Symbiochloris</taxon>
    </lineage>
</organism>
<evidence type="ECO:0000256" key="6">
    <source>
        <dbReference type="ARBA" id="ARBA00023136"/>
    </source>
</evidence>
<evidence type="ECO:0000256" key="1">
    <source>
        <dbReference type="ARBA" id="ARBA00004651"/>
    </source>
</evidence>
<keyword evidence="10" id="KW-1185">Reference proteome</keyword>
<name>A0AAW1NZZ4_9CHLO</name>
<feature type="transmembrane region" description="Helical" evidence="7">
    <location>
        <begin position="168"/>
        <end position="188"/>
    </location>
</feature>
<feature type="transmembrane region" description="Helical" evidence="7">
    <location>
        <begin position="59"/>
        <end position="76"/>
    </location>
</feature>
<dbReference type="InterPro" id="IPR000620">
    <property type="entry name" value="EamA_dom"/>
</dbReference>
<dbReference type="SUPFAM" id="SSF103481">
    <property type="entry name" value="Multidrug resistance efflux transporter EmrE"/>
    <property type="match status" value="2"/>
</dbReference>
<sequence length="298" mass="31210">MIALNVGAVLFGSNQVVIKSVEHDLSPNSLSALRFLIAAVCFSPLAVKGLQKAKLRTAALELGFWLFGGYTAQALGLEYTTAAKGAFTGTFTVIAVPLLVGFSGRKVPATTWAAAVVALAGVGLLTTGGSGFTWGDALCIGSAVLFGVHKFRTETVTAQFKDDTQQLVAVQLLVLAVISSIVCLPELVDVVHGRSPGEVLELASELPWLALAFMGLGTTALTLWIEMSALKQISAPLAALIYTSEPLWGALFAWVVLDERWGSTGWVGAFLIVASSLAAQLSGQDVKAEDLSLSNKDS</sequence>
<comment type="caution">
    <text evidence="9">The sequence shown here is derived from an EMBL/GenBank/DDBJ whole genome shotgun (WGS) entry which is preliminary data.</text>
</comment>
<evidence type="ECO:0000256" key="2">
    <source>
        <dbReference type="ARBA" id="ARBA00007635"/>
    </source>
</evidence>
<feature type="transmembrane region" description="Helical" evidence="7">
    <location>
        <begin position="107"/>
        <end position="125"/>
    </location>
</feature>
<dbReference type="Pfam" id="PF00892">
    <property type="entry name" value="EamA"/>
    <property type="match status" value="2"/>
</dbReference>
<keyword evidence="6 7" id="KW-0472">Membrane</keyword>
<feature type="transmembrane region" description="Helical" evidence="7">
    <location>
        <begin position="29"/>
        <end position="47"/>
    </location>
</feature>
<dbReference type="AlphaFoldDB" id="A0AAW1NZZ4"/>
<keyword evidence="5 7" id="KW-1133">Transmembrane helix</keyword>
<dbReference type="InterPro" id="IPR051258">
    <property type="entry name" value="Diverse_Substrate_Transporter"/>
</dbReference>
<proteinExistence type="inferred from homology"/>
<reference evidence="9 10" key="1">
    <citation type="journal article" date="2024" name="Nat. Commun.">
        <title>Phylogenomics reveals the evolutionary origins of lichenization in chlorophyte algae.</title>
        <authorList>
            <person name="Puginier C."/>
            <person name="Libourel C."/>
            <person name="Otte J."/>
            <person name="Skaloud P."/>
            <person name="Haon M."/>
            <person name="Grisel S."/>
            <person name="Petersen M."/>
            <person name="Berrin J.G."/>
            <person name="Delaux P.M."/>
            <person name="Dal Grande F."/>
            <person name="Keller J."/>
        </authorList>
    </citation>
    <scope>NUCLEOTIDE SEQUENCE [LARGE SCALE GENOMIC DNA]</scope>
    <source>
        <strain evidence="9 10">SAG 2036</strain>
    </source>
</reference>
<evidence type="ECO:0000313" key="10">
    <source>
        <dbReference type="Proteomes" id="UP001465755"/>
    </source>
</evidence>
<comment type="subcellular location">
    <subcellularLocation>
        <location evidence="1">Cell membrane</location>
        <topology evidence="1">Multi-pass membrane protein</topology>
    </subcellularLocation>
</comment>